<dbReference type="Pfam" id="PF10993">
    <property type="entry name" value="DUF2818"/>
    <property type="match status" value="1"/>
</dbReference>
<keyword evidence="1" id="KW-1133">Transmembrane helix</keyword>
<organism evidence="2 3">
    <name type="scientific">Thiogranum longum</name>
    <dbReference type="NCBI Taxonomy" id="1537524"/>
    <lineage>
        <taxon>Bacteria</taxon>
        <taxon>Pseudomonadati</taxon>
        <taxon>Pseudomonadota</taxon>
        <taxon>Gammaproteobacteria</taxon>
        <taxon>Chromatiales</taxon>
        <taxon>Ectothiorhodospiraceae</taxon>
        <taxon>Thiogranum</taxon>
    </lineage>
</organism>
<name>A0A4R1H9S2_9GAMM</name>
<reference evidence="2 3" key="1">
    <citation type="submission" date="2019-03" db="EMBL/GenBank/DDBJ databases">
        <title>Genomic Encyclopedia of Type Strains, Phase IV (KMG-IV): sequencing the most valuable type-strain genomes for metagenomic binning, comparative biology and taxonomic classification.</title>
        <authorList>
            <person name="Goeker M."/>
        </authorList>
    </citation>
    <scope>NUCLEOTIDE SEQUENCE [LARGE SCALE GENOMIC DNA]</scope>
    <source>
        <strain evidence="2 3">DSM 19610</strain>
    </source>
</reference>
<sequence length="119" mass="13563">MTSQTAIILLLVLAVIAANLPWISNRILFIYTPSGGKSPWARLAEWLLLYFVVGGLGMGLEQKSMGEIHAQDWEFYAITFCLFLVFALPGFIYRHELRHLIDREKKRAANPRKSLQDGQ</sequence>
<dbReference type="Proteomes" id="UP000295707">
    <property type="component" value="Unassembled WGS sequence"/>
</dbReference>
<feature type="transmembrane region" description="Helical" evidence="1">
    <location>
        <begin position="75"/>
        <end position="93"/>
    </location>
</feature>
<protein>
    <submittedName>
        <fullName evidence="2">Uncharacterized protein DUF2818</fullName>
    </submittedName>
</protein>
<keyword evidence="1" id="KW-0472">Membrane</keyword>
<comment type="caution">
    <text evidence="2">The sequence shown here is derived from an EMBL/GenBank/DDBJ whole genome shotgun (WGS) entry which is preliminary data.</text>
</comment>
<accession>A0A4R1H9S2</accession>
<dbReference type="InterPro" id="IPR016768">
    <property type="entry name" value="UCP019883"/>
</dbReference>
<dbReference type="OrthoDB" id="5785537at2"/>
<proteinExistence type="predicted"/>
<feature type="transmembrane region" description="Helical" evidence="1">
    <location>
        <begin position="43"/>
        <end position="60"/>
    </location>
</feature>
<keyword evidence="1" id="KW-0812">Transmembrane</keyword>
<evidence type="ECO:0000313" key="3">
    <source>
        <dbReference type="Proteomes" id="UP000295707"/>
    </source>
</evidence>
<dbReference type="EMBL" id="SMFX01000001">
    <property type="protein sequence ID" value="TCK18654.1"/>
    <property type="molecule type" value="Genomic_DNA"/>
</dbReference>
<evidence type="ECO:0000256" key="1">
    <source>
        <dbReference type="SAM" id="Phobius"/>
    </source>
</evidence>
<gene>
    <name evidence="2" type="ORF">DFR30_1936</name>
</gene>
<dbReference type="AlphaFoldDB" id="A0A4R1H9S2"/>
<feature type="transmembrane region" description="Helical" evidence="1">
    <location>
        <begin position="6"/>
        <end position="31"/>
    </location>
</feature>
<keyword evidence="3" id="KW-1185">Reference proteome</keyword>
<dbReference type="RefSeq" id="WP_132972648.1">
    <property type="nucleotide sequence ID" value="NZ_SMFX01000001.1"/>
</dbReference>
<evidence type="ECO:0000313" key="2">
    <source>
        <dbReference type="EMBL" id="TCK18654.1"/>
    </source>
</evidence>